<sequence length="110" mass="12817">MLRGRKQKVRRSRRTNAVFAEHYKNKKIKKKTICSTEQSKEAYFMPSLFKFRTTQPPEIGAMAKIILLHRVAYKKATPSPELKIRNRPVESRLQKSLTALQILNVCLGFK</sequence>
<comment type="caution">
    <text evidence="1">The sequence shown here is derived from an EMBL/GenBank/DDBJ whole genome shotgun (WGS) entry which is preliminary data.</text>
</comment>
<dbReference type="EMBL" id="BGPR01000404">
    <property type="protein sequence ID" value="GBM18437.1"/>
    <property type="molecule type" value="Genomic_DNA"/>
</dbReference>
<gene>
    <name evidence="1" type="ORF">AVEN_66804_1</name>
</gene>
<evidence type="ECO:0000313" key="1">
    <source>
        <dbReference type="EMBL" id="GBM18437.1"/>
    </source>
</evidence>
<reference evidence="1 2" key="1">
    <citation type="journal article" date="2019" name="Sci. Rep.">
        <title>Orb-weaving spider Araneus ventricosus genome elucidates the spidroin gene catalogue.</title>
        <authorList>
            <person name="Kono N."/>
            <person name="Nakamura H."/>
            <person name="Ohtoshi R."/>
            <person name="Moran D.A.P."/>
            <person name="Shinohara A."/>
            <person name="Yoshida Y."/>
            <person name="Fujiwara M."/>
            <person name="Mori M."/>
            <person name="Tomita M."/>
            <person name="Arakawa K."/>
        </authorList>
    </citation>
    <scope>NUCLEOTIDE SEQUENCE [LARGE SCALE GENOMIC DNA]</scope>
</reference>
<protein>
    <submittedName>
        <fullName evidence="1">Uncharacterized protein</fullName>
    </submittedName>
</protein>
<dbReference type="AlphaFoldDB" id="A0A4Y2DQD3"/>
<organism evidence="1 2">
    <name type="scientific">Araneus ventricosus</name>
    <name type="common">Orbweaver spider</name>
    <name type="synonym">Epeira ventricosa</name>
    <dbReference type="NCBI Taxonomy" id="182803"/>
    <lineage>
        <taxon>Eukaryota</taxon>
        <taxon>Metazoa</taxon>
        <taxon>Ecdysozoa</taxon>
        <taxon>Arthropoda</taxon>
        <taxon>Chelicerata</taxon>
        <taxon>Arachnida</taxon>
        <taxon>Araneae</taxon>
        <taxon>Araneomorphae</taxon>
        <taxon>Entelegynae</taxon>
        <taxon>Araneoidea</taxon>
        <taxon>Araneidae</taxon>
        <taxon>Araneus</taxon>
    </lineage>
</organism>
<dbReference type="Proteomes" id="UP000499080">
    <property type="component" value="Unassembled WGS sequence"/>
</dbReference>
<evidence type="ECO:0000313" key="2">
    <source>
        <dbReference type="Proteomes" id="UP000499080"/>
    </source>
</evidence>
<accession>A0A4Y2DQD3</accession>
<keyword evidence="2" id="KW-1185">Reference proteome</keyword>
<proteinExistence type="predicted"/>
<name>A0A4Y2DQD3_ARAVE</name>